<accession>A0AAD1WZJ5</accession>
<evidence type="ECO:0000259" key="2">
    <source>
        <dbReference type="PROSITE" id="PS50994"/>
    </source>
</evidence>
<reference evidence="3" key="1">
    <citation type="submission" date="2022-03" db="EMBL/GenBank/DDBJ databases">
        <authorList>
            <person name="Alioto T."/>
            <person name="Alioto T."/>
            <person name="Gomez Garrido J."/>
        </authorList>
    </citation>
    <scope>NUCLEOTIDE SEQUENCE</scope>
</reference>
<dbReference type="PROSITE" id="PS50994">
    <property type="entry name" value="INTEGRASE"/>
    <property type="match status" value="1"/>
</dbReference>
<protein>
    <recommendedName>
        <fullName evidence="1">Gypsy retrotransposon integrase-like protein 1</fullName>
    </recommendedName>
</protein>
<keyword evidence="4" id="KW-1185">Reference proteome</keyword>
<dbReference type="InterPro" id="IPR050951">
    <property type="entry name" value="Retrovirus_Pol_polyprotein"/>
</dbReference>
<dbReference type="InterPro" id="IPR001584">
    <property type="entry name" value="Integrase_cat-core"/>
</dbReference>
<dbReference type="Proteomes" id="UP001295444">
    <property type="component" value="Chromosome 14"/>
</dbReference>
<dbReference type="SUPFAM" id="SSF53098">
    <property type="entry name" value="Ribonuclease H-like"/>
    <property type="match status" value="1"/>
</dbReference>
<dbReference type="GO" id="GO:0015074">
    <property type="term" value="P:DNA integration"/>
    <property type="evidence" value="ECO:0007669"/>
    <property type="project" value="InterPro"/>
</dbReference>
<dbReference type="InterPro" id="IPR012337">
    <property type="entry name" value="RNaseH-like_sf"/>
</dbReference>
<sequence length="281" mass="31873">MRNVGLDLLSCLAVSSLIRLPDGTTFDPLTCRAVSSLIRLPDEMETKYNNIVKFLGFGEYPPGYSKIQRQTFRKTTAKFTLKEGELFVGRRRLVKNEEEARRIFVEFHASPIGGHTGINRTRSAISSRFFWHGMATDIDKWIQECDNCQKSGKPLTAPQTLQCIKVSAVWELVGIDLTGPFTETVDGFKYILTATDYFSKWVEAFPLKSKCAAEVGRHICSMVYRHGCPKRILSDQGKEFVNQLNDHMYSLLGIERSVTAAYHPQTNGLDEKTNHNIKRQV</sequence>
<gene>
    <name evidence="3" type="ORF">PECUL_23A055435</name>
</gene>
<dbReference type="AlphaFoldDB" id="A0AAD1WZJ5"/>
<organism evidence="3 4">
    <name type="scientific">Pelobates cultripes</name>
    <name type="common">Western spadefoot toad</name>
    <dbReference type="NCBI Taxonomy" id="61616"/>
    <lineage>
        <taxon>Eukaryota</taxon>
        <taxon>Metazoa</taxon>
        <taxon>Chordata</taxon>
        <taxon>Craniata</taxon>
        <taxon>Vertebrata</taxon>
        <taxon>Euteleostomi</taxon>
        <taxon>Amphibia</taxon>
        <taxon>Batrachia</taxon>
        <taxon>Anura</taxon>
        <taxon>Pelobatoidea</taxon>
        <taxon>Pelobatidae</taxon>
        <taxon>Pelobates</taxon>
    </lineage>
</organism>
<dbReference type="EMBL" id="OW240925">
    <property type="protein sequence ID" value="CAH2329322.1"/>
    <property type="molecule type" value="Genomic_DNA"/>
</dbReference>
<dbReference type="Gene3D" id="1.10.340.70">
    <property type="match status" value="1"/>
</dbReference>
<evidence type="ECO:0000256" key="1">
    <source>
        <dbReference type="ARBA" id="ARBA00039658"/>
    </source>
</evidence>
<dbReference type="InterPro" id="IPR036397">
    <property type="entry name" value="RNaseH_sf"/>
</dbReference>
<name>A0AAD1WZJ5_PELCU</name>
<evidence type="ECO:0000313" key="3">
    <source>
        <dbReference type="EMBL" id="CAH2329322.1"/>
    </source>
</evidence>
<dbReference type="InterPro" id="IPR041588">
    <property type="entry name" value="Integrase_H2C2"/>
</dbReference>
<feature type="domain" description="Integrase catalytic" evidence="2">
    <location>
        <begin position="154"/>
        <end position="281"/>
    </location>
</feature>
<evidence type="ECO:0000313" key="4">
    <source>
        <dbReference type="Proteomes" id="UP001295444"/>
    </source>
</evidence>
<dbReference type="Gene3D" id="3.30.420.10">
    <property type="entry name" value="Ribonuclease H-like superfamily/Ribonuclease H"/>
    <property type="match status" value="1"/>
</dbReference>
<proteinExistence type="predicted"/>
<dbReference type="Pfam" id="PF00665">
    <property type="entry name" value="rve"/>
    <property type="match status" value="1"/>
</dbReference>
<dbReference type="PANTHER" id="PTHR37984">
    <property type="entry name" value="PROTEIN CBG26694"/>
    <property type="match status" value="1"/>
</dbReference>
<dbReference type="Pfam" id="PF17921">
    <property type="entry name" value="Integrase_H2C2"/>
    <property type="match status" value="1"/>
</dbReference>
<dbReference type="PANTHER" id="PTHR37984:SF5">
    <property type="entry name" value="PROTEIN NYNRIN-LIKE"/>
    <property type="match status" value="1"/>
</dbReference>
<dbReference type="GO" id="GO:0003676">
    <property type="term" value="F:nucleic acid binding"/>
    <property type="evidence" value="ECO:0007669"/>
    <property type="project" value="InterPro"/>
</dbReference>
<dbReference type="FunFam" id="1.10.340.70:FF:000001">
    <property type="entry name" value="Retrovirus-related Pol polyprotein from transposon gypsy-like Protein"/>
    <property type="match status" value="1"/>
</dbReference>